<evidence type="ECO:0000256" key="1">
    <source>
        <dbReference type="ARBA" id="ARBA00004613"/>
    </source>
</evidence>
<proteinExistence type="predicted"/>
<keyword evidence="2" id="KW-0964">Secreted</keyword>
<dbReference type="SMART" id="SM01318">
    <property type="entry name" value="SVWC"/>
    <property type="match status" value="1"/>
</dbReference>
<dbReference type="InterPro" id="IPR029277">
    <property type="entry name" value="SVWC_dom"/>
</dbReference>
<dbReference type="AlphaFoldDB" id="A0A224XTH3"/>
<accession>A0A224XTH3</accession>
<reference evidence="5" key="1">
    <citation type="journal article" date="2018" name="PLoS Negl. Trop. Dis.">
        <title>An insight into the salivary gland and fat body transcriptome of Panstrongylus lignarius (Hemiptera: Heteroptera), the main vector of Chagas disease in Peru.</title>
        <authorList>
            <person name="Nevoa J.C."/>
            <person name="Mendes M.T."/>
            <person name="da Silva M.V."/>
            <person name="Soares S.C."/>
            <person name="Oliveira C.J.F."/>
            <person name="Ribeiro J.M.C."/>
        </authorList>
    </citation>
    <scope>NUCLEOTIDE SEQUENCE</scope>
</reference>
<evidence type="ECO:0000259" key="4">
    <source>
        <dbReference type="SMART" id="SM01318"/>
    </source>
</evidence>
<name>A0A224XTH3_9HEMI</name>
<feature type="signal peptide" evidence="3">
    <location>
        <begin position="1"/>
        <end position="26"/>
    </location>
</feature>
<organism evidence="5">
    <name type="scientific">Panstrongylus lignarius</name>
    <dbReference type="NCBI Taxonomy" id="156445"/>
    <lineage>
        <taxon>Eukaryota</taxon>
        <taxon>Metazoa</taxon>
        <taxon>Ecdysozoa</taxon>
        <taxon>Arthropoda</taxon>
        <taxon>Hexapoda</taxon>
        <taxon>Insecta</taxon>
        <taxon>Pterygota</taxon>
        <taxon>Neoptera</taxon>
        <taxon>Paraneoptera</taxon>
        <taxon>Hemiptera</taxon>
        <taxon>Heteroptera</taxon>
        <taxon>Panheteroptera</taxon>
        <taxon>Cimicomorpha</taxon>
        <taxon>Reduviidae</taxon>
        <taxon>Triatominae</taxon>
        <taxon>Panstrongylus</taxon>
    </lineage>
</organism>
<feature type="chain" id="PRO_5012713970" evidence="3">
    <location>
        <begin position="27"/>
        <end position="119"/>
    </location>
</feature>
<dbReference type="EMBL" id="GFTR01001992">
    <property type="protein sequence ID" value="JAW14434.1"/>
    <property type="molecule type" value="Transcribed_RNA"/>
</dbReference>
<dbReference type="Pfam" id="PF15430">
    <property type="entry name" value="SVWC"/>
    <property type="match status" value="1"/>
</dbReference>
<evidence type="ECO:0000313" key="5">
    <source>
        <dbReference type="EMBL" id="JAW14434.1"/>
    </source>
</evidence>
<evidence type="ECO:0000256" key="2">
    <source>
        <dbReference type="ARBA" id="ARBA00022525"/>
    </source>
</evidence>
<evidence type="ECO:0000256" key="3">
    <source>
        <dbReference type="SAM" id="SignalP"/>
    </source>
</evidence>
<sequence>MMMNKMNKNLYLFLFVLSVIIQTNYGALFMQKVYVLSGEPQVCKYNGHTIAAGETFNDPTNCAEYTCDKTENANELQFVMATCGVATVDLQKPCFVEYPSAPYPQCCYPKVVCPPGAKL</sequence>
<keyword evidence="3" id="KW-0732">Signal</keyword>
<comment type="subcellular location">
    <subcellularLocation>
        <location evidence="1">Secreted</location>
    </subcellularLocation>
</comment>
<dbReference type="GO" id="GO:0005576">
    <property type="term" value="C:extracellular region"/>
    <property type="evidence" value="ECO:0007669"/>
    <property type="project" value="UniProtKB-SubCell"/>
</dbReference>
<protein>
    <submittedName>
        <fullName evidence="5">Putative secreted protein</fullName>
    </submittedName>
</protein>
<feature type="domain" description="Single" evidence="4">
    <location>
        <begin position="43"/>
        <end position="113"/>
    </location>
</feature>